<dbReference type="InterPro" id="IPR005493">
    <property type="entry name" value="RraA/RraA-like"/>
</dbReference>
<name>A0A0A1FAF0_9BURK</name>
<dbReference type="KEGG" id="care:LT85_2363"/>
<comment type="catalytic activity">
    <reaction evidence="1 10">
        <text>4-hydroxy-4-methyl-2-oxoglutarate = 2 pyruvate</text>
        <dbReference type="Rhea" id="RHEA:22748"/>
        <dbReference type="ChEBI" id="CHEBI:15361"/>
        <dbReference type="ChEBI" id="CHEBI:58276"/>
        <dbReference type="EC" id="4.1.3.17"/>
    </reaction>
</comment>
<organism evidence="11 12">
    <name type="scientific">Collimonas arenae</name>
    <dbReference type="NCBI Taxonomy" id="279058"/>
    <lineage>
        <taxon>Bacteria</taxon>
        <taxon>Pseudomonadati</taxon>
        <taxon>Pseudomonadota</taxon>
        <taxon>Betaproteobacteria</taxon>
        <taxon>Burkholderiales</taxon>
        <taxon>Oxalobacteraceae</taxon>
        <taxon>Collimonas</taxon>
    </lineage>
</organism>
<dbReference type="GO" id="GO:0047443">
    <property type="term" value="F:4-hydroxy-4-methyl-2-oxoglutarate aldolase activity"/>
    <property type="evidence" value="ECO:0007669"/>
    <property type="project" value="UniProtKB-EC"/>
</dbReference>
<dbReference type="Pfam" id="PF03737">
    <property type="entry name" value="RraA-like"/>
    <property type="match status" value="1"/>
</dbReference>
<evidence type="ECO:0000256" key="9">
    <source>
        <dbReference type="PIRSR" id="PIRSR605493-1"/>
    </source>
</evidence>
<accession>A0A0A1FAF0</accession>
<dbReference type="NCBIfam" id="TIGR01935">
    <property type="entry name" value="NOT-MenG"/>
    <property type="match status" value="1"/>
</dbReference>
<dbReference type="SUPFAM" id="SSF89562">
    <property type="entry name" value="RraA-like"/>
    <property type="match status" value="1"/>
</dbReference>
<dbReference type="Proteomes" id="UP000030302">
    <property type="component" value="Chromosome"/>
</dbReference>
<evidence type="ECO:0000256" key="10">
    <source>
        <dbReference type="RuleBase" id="RU004338"/>
    </source>
</evidence>
<dbReference type="GO" id="GO:0051252">
    <property type="term" value="P:regulation of RNA metabolic process"/>
    <property type="evidence" value="ECO:0007669"/>
    <property type="project" value="InterPro"/>
</dbReference>
<evidence type="ECO:0000313" key="11">
    <source>
        <dbReference type="EMBL" id="AIY41521.1"/>
    </source>
</evidence>
<sequence length="167" mass="17171">MTFATCDLCDANEDKLGTAALAVLPPVFISFGKRQVFSGPARTLKVHEDNVLVRSTLETAGDGQVLVVDGGGSLRCALVGGNLGVLAQKNGWAGIVVNGCVRDSAELNACDIGVRALALHPQRSVRKGVGERDISVSIAGVTIAPGAWIYADADGVLVASEKLANTA</sequence>
<evidence type="ECO:0000256" key="5">
    <source>
        <dbReference type="ARBA" id="ARBA00022723"/>
    </source>
</evidence>
<keyword evidence="12" id="KW-1185">Reference proteome</keyword>
<feature type="binding site" evidence="9">
    <location>
        <position position="102"/>
    </location>
    <ligand>
        <name>substrate</name>
    </ligand>
</feature>
<dbReference type="AlphaFoldDB" id="A0A0A1FAF0"/>
<keyword evidence="5 9" id="KW-0479">Metal-binding</keyword>
<keyword evidence="6 10" id="KW-0456">Lyase</keyword>
<dbReference type="CDD" id="cd16841">
    <property type="entry name" value="RraA_family"/>
    <property type="match status" value="1"/>
</dbReference>
<evidence type="ECO:0000256" key="6">
    <source>
        <dbReference type="ARBA" id="ARBA00023239"/>
    </source>
</evidence>
<comment type="catalytic activity">
    <reaction evidence="8 10">
        <text>oxaloacetate + H(+) = pyruvate + CO2</text>
        <dbReference type="Rhea" id="RHEA:15641"/>
        <dbReference type="ChEBI" id="CHEBI:15361"/>
        <dbReference type="ChEBI" id="CHEBI:15378"/>
        <dbReference type="ChEBI" id="CHEBI:16452"/>
        <dbReference type="ChEBI" id="CHEBI:16526"/>
        <dbReference type="EC" id="4.1.1.112"/>
    </reaction>
</comment>
<evidence type="ECO:0000256" key="3">
    <source>
        <dbReference type="ARBA" id="ARBA00008621"/>
    </source>
</evidence>
<dbReference type="RefSeq" id="WP_038488917.1">
    <property type="nucleotide sequence ID" value="NZ_CP009962.1"/>
</dbReference>
<dbReference type="Gene3D" id="3.50.30.40">
    <property type="entry name" value="Ribonuclease E inhibitor RraA/RraA-like"/>
    <property type="match status" value="1"/>
</dbReference>
<proteinExistence type="inferred from homology"/>
<keyword evidence="9" id="KW-0460">Magnesium</keyword>
<dbReference type="EC" id="4.1.3.17" evidence="10"/>
<dbReference type="PANTHER" id="PTHR33254">
    <property type="entry name" value="4-HYDROXY-4-METHYL-2-OXOGLUTARATE ALDOLASE 3-RELATED"/>
    <property type="match status" value="1"/>
</dbReference>
<evidence type="ECO:0000256" key="4">
    <source>
        <dbReference type="ARBA" id="ARBA00011233"/>
    </source>
</evidence>
<comment type="cofactor">
    <cofactor evidence="9">
        <name>Mg(2+)</name>
        <dbReference type="ChEBI" id="CHEBI:18420"/>
    </cofactor>
</comment>
<comment type="function">
    <text evidence="7 10">Catalyzes the aldol cleavage of 4-hydroxy-4-methyl-2-oxoglutarate (HMG) into 2 molecules of pyruvate. Also contains a secondary oxaloacetate (OAA) decarboxylase activity due to the common pyruvate enolate transition state formed following C-C bond cleavage in the retro-aldol and decarboxylation reactions.</text>
</comment>
<dbReference type="InterPro" id="IPR010203">
    <property type="entry name" value="RraA"/>
</dbReference>
<feature type="binding site" evidence="9">
    <location>
        <begin position="80"/>
        <end position="83"/>
    </location>
    <ligand>
        <name>substrate</name>
    </ligand>
</feature>
<evidence type="ECO:0000256" key="2">
    <source>
        <dbReference type="ARBA" id="ARBA00001968"/>
    </source>
</evidence>
<evidence type="ECO:0000256" key="1">
    <source>
        <dbReference type="ARBA" id="ARBA00001342"/>
    </source>
</evidence>
<dbReference type="GO" id="GO:0008428">
    <property type="term" value="F:ribonuclease inhibitor activity"/>
    <property type="evidence" value="ECO:0007669"/>
    <property type="project" value="InterPro"/>
</dbReference>
<reference evidence="12" key="1">
    <citation type="journal article" date="2014" name="Soil Biol. Biochem.">
        <title>Structure and function of bacterial communities in ageing soils: Insights from the Mendocino ecological staircase.</title>
        <authorList>
            <person name="Uroz S."/>
            <person name="Tech J.J."/>
            <person name="Sawaya N.A."/>
            <person name="Frey-Klett P."/>
            <person name="Leveau J.H.J."/>
        </authorList>
    </citation>
    <scope>NUCLEOTIDE SEQUENCE [LARGE SCALE GENOMIC DNA]</scope>
    <source>
        <strain evidence="12">Cal35</strain>
    </source>
</reference>
<dbReference type="PANTHER" id="PTHR33254:SF4">
    <property type="entry name" value="4-HYDROXY-4-METHYL-2-OXOGLUTARATE ALDOLASE 3-RELATED"/>
    <property type="match status" value="1"/>
</dbReference>
<evidence type="ECO:0000256" key="7">
    <source>
        <dbReference type="ARBA" id="ARBA00025046"/>
    </source>
</evidence>
<dbReference type="HOGENOM" id="CLU_072626_4_1_4"/>
<dbReference type="EC" id="4.1.1.112" evidence="10"/>
<dbReference type="NCBIfam" id="NF006875">
    <property type="entry name" value="PRK09372.1"/>
    <property type="match status" value="1"/>
</dbReference>
<dbReference type="STRING" id="279058.LT85_2363"/>
<feature type="binding site" evidence="9">
    <location>
        <position position="103"/>
    </location>
    <ligand>
        <name>Mg(2+)</name>
        <dbReference type="ChEBI" id="CHEBI:18420"/>
    </ligand>
</feature>
<comment type="cofactor">
    <cofactor evidence="2 10">
        <name>a divalent metal cation</name>
        <dbReference type="ChEBI" id="CHEBI:60240"/>
    </cofactor>
</comment>
<gene>
    <name evidence="11" type="primary">rraA</name>
    <name evidence="11" type="ORF">LT85_2363</name>
</gene>
<comment type="subunit">
    <text evidence="4 10">Homotrimer.</text>
</comment>
<dbReference type="InterPro" id="IPR036704">
    <property type="entry name" value="RraA/RraA-like_sf"/>
</dbReference>
<comment type="similarity">
    <text evidence="3 10">Belongs to the class II aldolase/RraA-like family.</text>
</comment>
<protein>
    <recommendedName>
        <fullName evidence="10">4-hydroxy-4-methyl-2-oxoglutarate aldolase</fullName>
        <shortName evidence="10">HMG aldolase</shortName>
        <ecNumber evidence="10">4.1.1.112</ecNumber>
        <ecNumber evidence="10">4.1.3.17</ecNumber>
    </recommendedName>
    <alternativeName>
        <fullName evidence="10">Oxaloacetate decarboxylase</fullName>
    </alternativeName>
</protein>
<dbReference type="GO" id="GO:0008948">
    <property type="term" value="F:oxaloacetate decarboxylase activity"/>
    <property type="evidence" value="ECO:0007669"/>
    <property type="project" value="UniProtKB-EC"/>
</dbReference>
<evidence type="ECO:0000313" key="12">
    <source>
        <dbReference type="Proteomes" id="UP000030302"/>
    </source>
</evidence>
<dbReference type="EMBL" id="CP009962">
    <property type="protein sequence ID" value="AIY41521.1"/>
    <property type="molecule type" value="Genomic_DNA"/>
</dbReference>
<dbReference type="OrthoDB" id="943692at2"/>
<dbReference type="GO" id="GO:0046872">
    <property type="term" value="F:metal ion binding"/>
    <property type="evidence" value="ECO:0007669"/>
    <property type="project" value="UniProtKB-KW"/>
</dbReference>
<evidence type="ECO:0000256" key="8">
    <source>
        <dbReference type="ARBA" id="ARBA00047973"/>
    </source>
</evidence>